<protein>
    <submittedName>
        <fullName evidence="1">Uncharacterized protein</fullName>
    </submittedName>
</protein>
<proteinExistence type="predicted"/>
<gene>
    <name evidence="1" type="ORF">EZS27_020655</name>
</gene>
<comment type="caution">
    <text evidence="1">The sequence shown here is derived from an EMBL/GenBank/DDBJ whole genome shotgun (WGS) entry which is preliminary data.</text>
</comment>
<name>A0A5J4RAD7_9ZZZZ</name>
<organism evidence="1">
    <name type="scientific">termite gut metagenome</name>
    <dbReference type="NCBI Taxonomy" id="433724"/>
    <lineage>
        <taxon>unclassified sequences</taxon>
        <taxon>metagenomes</taxon>
        <taxon>organismal metagenomes</taxon>
    </lineage>
</organism>
<accession>A0A5J4RAD7</accession>
<evidence type="ECO:0000313" key="1">
    <source>
        <dbReference type="EMBL" id="KAA6330662.1"/>
    </source>
</evidence>
<dbReference type="EMBL" id="SNRY01001473">
    <property type="protein sequence ID" value="KAA6330662.1"/>
    <property type="molecule type" value="Genomic_DNA"/>
</dbReference>
<dbReference type="AlphaFoldDB" id="A0A5J4RAD7"/>
<sequence>METNLLTKKRVLQVLSNLPEEFTAERLAYEYYVVSNIERGLEDKRSGRVFSMEEAKKRLQDAGRVKQ</sequence>
<reference evidence="1" key="1">
    <citation type="submission" date="2019-03" db="EMBL/GenBank/DDBJ databases">
        <title>Single cell metagenomics reveals metabolic interactions within the superorganism composed of flagellate Streblomastix strix and complex community of Bacteroidetes bacteria on its surface.</title>
        <authorList>
            <person name="Treitli S.C."/>
            <person name="Kolisko M."/>
            <person name="Husnik F."/>
            <person name="Keeling P."/>
            <person name="Hampl V."/>
        </authorList>
    </citation>
    <scope>NUCLEOTIDE SEQUENCE</scope>
    <source>
        <strain evidence="1">STM</strain>
    </source>
</reference>